<dbReference type="InterPro" id="IPR055323">
    <property type="entry name" value="C57A10.07/YOR238W"/>
</dbReference>
<dbReference type="GO" id="GO:0005737">
    <property type="term" value="C:cytoplasm"/>
    <property type="evidence" value="ECO:0007669"/>
    <property type="project" value="TreeGrafter"/>
</dbReference>
<feature type="non-terminal residue" evidence="1">
    <location>
        <position position="92"/>
    </location>
</feature>
<dbReference type="AlphaFoldDB" id="X1F2I6"/>
<protein>
    <submittedName>
        <fullName evidence="1">Uncharacterized protein</fullName>
    </submittedName>
</protein>
<reference evidence="1" key="1">
    <citation type="journal article" date="2014" name="Front. Microbiol.">
        <title>High frequency of phylogenetically diverse reductive dehalogenase-homologous genes in deep subseafloor sedimentary metagenomes.</title>
        <authorList>
            <person name="Kawai M."/>
            <person name="Futagami T."/>
            <person name="Toyoda A."/>
            <person name="Takaki Y."/>
            <person name="Nishi S."/>
            <person name="Hori S."/>
            <person name="Arai W."/>
            <person name="Tsubouchi T."/>
            <person name="Morono Y."/>
            <person name="Uchiyama I."/>
            <person name="Ito T."/>
            <person name="Fujiyama A."/>
            <person name="Inagaki F."/>
            <person name="Takami H."/>
        </authorList>
    </citation>
    <scope>NUCLEOTIDE SEQUENCE</scope>
    <source>
        <strain evidence="1">Expedition CK06-06</strain>
    </source>
</reference>
<dbReference type="PANTHER" id="PTHR28110:SF1">
    <property type="entry name" value="TRANSMEMBRANE PROTEIN"/>
    <property type="match status" value="1"/>
</dbReference>
<comment type="caution">
    <text evidence="1">The sequence shown here is derived from an EMBL/GenBank/DDBJ whole genome shotgun (WGS) entry which is preliminary data.</text>
</comment>
<evidence type="ECO:0000313" key="1">
    <source>
        <dbReference type="EMBL" id="GAH14998.1"/>
    </source>
</evidence>
<dbReference type="EMBL" id="BART01036837">
    <property type="protein sequence ID" value="GAH14998.1"/>
    <property type="molecule type" value="Genomic_DNA"/>
</dbReference>
<name>X1F2I6_9ZZZZ</name>
<organism evidence="1">
    <name type="scientific">marine sediment metagenome</name>
    <dbReference type="NCBI Taxonomy" id="412755"/>
    <lineage>
        <taxon>unclassified sequences</taxon>
        <taxon>metagenomes</taxon>
        <taxon>ecological metagenomes</taxon>
    </lineage>
</organism>
<sequence length="92" mass="10238">MSQEPLDEKAKNLIVVPGHAVYHGTTAADAYFGRNWVGTHSGYRYDDEVPLYVRHIQRGVNLADDDPFAALVFSGGKTRQGTQKSEAESHYE</sequence>
<dbReference type="PANTHER" id="PTHR28110">
    <property type="entry name" value="TRANSMEMBRANE PROTEIN"/>
    <property type="match status" value="1"/>
</dbReference>
<accession>X1F2I6</accession>
<gene>
    <name evidence="1" type="ORF">S01H4_61938</name>
</gene>
<proteinExistence type="predicted"/>